<sequence>MVGSREEVVSTERLKAALVDLTCPVTVVQPPRRGRTPLQQAEPAAEDKTPESAPPRPQPCLTRSGHAVHLPPRIPLYLLVVVVVVVVPAAVVVILIVAVVVVPVVIVVVAVVVVQPASNSFMATTVRLSESNSLMDTIEAAETNFGKFVPLHLLKFTGDQQLQRSLRELIEQGYGKGIVKHEYGLCQACGLPITSASQRRMKRSRGKTKKILKLLAKEKTGTVFGKYNNYVLERYKKSCTQLIVRCHRCQNLNPQDLISNEVKQIIKDRIFQEVHVPVKAESLTPSQKKKRRKRKKQKADEETDCGLTPSLLLRTHSSYQDQGLKKQAIGLNSSPHPKSHLSSTTLLSCKSTKSVPTYKGQTPLSSLKKGSPGIKTPSKGKKHALNQKDLKQFLQQGPSDIKRASLTDFLSSL</sequence>
<protein>
    <submittedName>
        <fullName evidence="3">Uncharacterized protein</fullName>
    </submittedName>
</protein>
<feature type="region of interest" description="Disordered" evidence="1">
    <location>
        <begin position="30"/>
        <end position="64"/>
    </location>
</feature>
<feature type="region of interest" description="Disordered" evidence="1">
    <location>
        <begin position="355"/>
        <end position="397"/>
    </location>
</feature>
<evidence type="ECO:0000313" key="4">
    <source>
        <dbReference type="Proteomes" id="UP000762676"/>
    </source>
</evidence>
<keyword evidence="4" id="KW-1185">Reference proteome</keyword>
<proteinExistence type="predicted"/>
<feature type="transmembrane region" description="Helical" evidence="2">
    <location>
        <begin position="76"/>
        <end position="109"/>
    </location>
</feature>
<dbReference type="Pfam" id="PF15719">
    <property type="entry name" value="Rmp24-like"/>
    <property type="match status" value="1"/>
</dbReference>
<feature type="region of interest" description="Disordered" evidence="1">
    <location>
        <begin position="282"/>
        <end position="303"/>
    </location>
</feature>
<dbReference type="InterPro" id="IPR029779">
    <property type="entry name" value="Rmp24-like"/>
</dbReference>
<keyword evidence="2" id="KW-0812">Transmembrane</keyword>
<evidence type="ECO:0000313" key="3">
    <source>
        <dbReference type="EMBL" id="GFR76564.1"/>
    </source>
</evidence>
<evidence type="ECO:0000256" key="2">
    <source>
        <dbReference type="SAM" id="Phobius"/>
    </source>
</evidence>
<keyword evidence="2" id="KW-0472">Membrane</keyword>
<evidence type="ECO:0000256" key="1">
    <source>
        <dbReference type="SAM" id="MobiDB-lite"/>
    </source>
</evidence>
<feature type="compositionally biased region" description="Basic residues" evidence="1">
    <location>
        <begin position="287"/>
        <end position="297"/>
    </location>
</feature>
<dbReference type="Proteomes" id="UP000762676">
    <property type="component" value="Unassembled WGS sequence"/>
</dbReference>
<keyword evidence="2" id="KW-1133">Transmembrane helix</keyword>
<gene>
    <name evidence="3" type="ORF">ElyMa_003947400</name>
</gene>
<accession>A0AAV4FTU3</accession>
<dbReference type="EMBL" id="BMAT01008025">
    <property type="protein sequence ID" value="GFR76564.1"/>
    <property type="molecule type" value="Genomic_DNA"/>
</dbReference>
<comment type="caution">
    <text evidence="3">The sequence shown here is derived from an EMBL/GenBank/DDBJ whole genome shotgun (WGS) entry which is preliminary data.</text>
</comment>
<reference evidence="3 4" key="1">
    <citation type="journal article" date="2021" name="Elife">
        <title>Chloroplast acquisition without the gene transfer in kleptoplastic sea slugs, Plakobranchus ocellatus.</title>
        <authorList>
            <person name="Maeda T."/>
            <person name="Takahashi S."/>
            <person name="Yoshida T."/>
            <person name="Shimamura S."/>
            <person name="Takaki Y."/>
            <person name="Nagai Y."/>
            <person name="Toyoda A."/>
            <person name="Suzuki Y."/>
            <person name="Arimoto A."/>
            <person name="Ishii H."/>
            <person name="Satoh N."/>
            <person name="Nishiyama T."/>
            <person name="Hasebe M."/>
            <person name="Maruyama T."/>
            <person name="Minagawa J."/>
            <person name="Obokata J."/>
            <person name="Shigenobu S."/>
        </authorList>
    </citation>
    <scope>NUCLEOTIDE SEQUENCE [LARGE SCALE GENOMIC DNA]</scope>
</reference>
<dbReference type="AlphaFoldDB" id="A0AAV4FTU3"/>
<name>A0AAV4FTU3_9GAST</name>
<organism evidence="3 4">
    <name type="scientific">Elysia marginata</name>
    <dbReference type="NCBI Taxonomy" id="1093978"/>
    <lineage>
        <taxon>Eukaryota</taxon>
        <taxon>Metazoa</taxon>
        <taxon>Spiralia</taxon>
        <taxon>Lophotrochozoa</taxon>
        <taxon>Mollusca</taxon>
        <taxon>Gastropoda</taxon>
        <taxon>Heterobranchia</taxon>
        <taxon>Euthyneura</taxon>
        <taxon>Panpulmonata</taxon>
        <taxon>Sacoglossa</taxon>
        <taxon>Placobranchoidea</taxon>
        <taxon>Plakobranchidae</taxon>
        <taxon>Elysia</taxon>
    </lineage>
</organism>